<dbReference type="Pfam" id="PF04403">
    <property type="entry name" value="PqiA"/>
    <property type="match status" value="2"/>
</dbReference>
<dbReference type="Proteomes" id="UP000216885">
    <property type="component" value="Unassembled WGS sequence"/>
</dbReference>
<dbReference type="PANTHER" id="PTHR30462">
    <property type="entry name" value="INTERMEMBRANE TRANSPORT PROTEIN PQIB-RELATED"/>
    <property type="match status" value="1"/>
</dbReference>
<feature type="transmembrane region" description="Helical" evidence="9">
    <location>
        <begin position="106"/>
        <end position="124"/>
    </location>
</feature>
<evidence type="ECO:0000256" key="2">
    <source>
        <dbReference type="ARBA" id="ARBA00007555"/>
    </source>
</evidence>
<dbReference type="OrthoDB" id="9800207at2"/>
<feature type="transmembrane region" description="Helical" evidence="9">
    <location>
        <begin position="49"/>
        <end position="69"/>
    </location>
</feature>
<dbReference type="EMBL" id="NEVQ01000013">
    <property type="protein sequence ID" value="OZI56522.1"/>
    <property type="molecule type" value="Genomic_DNA"/>
</dbReference>
<evidence type="ECO:0000313" key="10">
    <source>
        <dbReference type="EMBL" id="OZI56522.1"/>
    </source>
</evidence>
<feature type="transmembrane region" description="Helical" evidence="9">
    <location>
        <begin position="314"/>
        <end position="340"/>
    </location>
</feature>
<feature type="transmembrane region" description="Helical" evidence="9">
    <location>
        <begin position="387"/>
        <end position="407"/>
    </location>
</feature>
<feature type="transmembrane region" description="Helical" evidence="9">
    <location>
        <begin position="266"/>
        <end position="285"/>
    </location>
</feature>
<keyword evidence="5 9" id="KW-0812">Transmembrane</keyword>
<evidence type="ECO:0000256" key="7">
    <source>
        <dbReference type="ARBA" id="ARBA00023136"/>
    </source>
</evidence>
<dbReference type="AlphaFoldDB" id="A0A261U521"/>
<accession>A0A261U521</accession>
<comment type="caution">
    <text evidence="10">The sequence shown here is derived from an EMBL/GenBank/DDBJ whole genome shotgun (WGS) entry which is preliminary data.</text>
</comment>
<keyword evidence="7 9" id="KW-0472">Membrane</keyword>
<evidence type="ECO:0000256" key="4">
    <source>
        <dbReference type="ARBA" id="ARBA00022519"/>
    </source>
</evidence>
<feature type="transmembrane region" description="Helical" evidence="9">
    <location>
        <begin position="145"/>
        <end position="166"/>
    </location>
</feature>
<keyword evidence="6 9" id="KW-1133">Transmembrane helix</keyword>
<dbReference type="GO" id="GO:0005886">
    <property type="term" value="C:plasma membrane"/>
    <property type="evidence" value="ECO:0007669"/>
    <property type="project" value="UniProtKB-SubCell"/>
</dbReference>
<evidence type="ECO:0000256" key="6">
    <source>
        <dbReference type="ARBA" id="ARBA00022989"/>
    </source>
</evidence>
<comment type="similarity">
    <text evidence="2">Belongs to the PqiA family.</text>
</comment>
<evidence type="ECO:0000256" key="5">
    <source>
        <dbReference type="ARBA" id="ARBA00022692"/>
    </source>
</evidence>
<protein>
    <submittedName>
        <fullName evidence="10">Paraquat-inducible membrane protein A</fullName>
    </submittedName>
</protein>
<feature type="region of interest" description="Disordered" evidence="8">
    <location>
        <begin position="420"/>
        <end position="464"/>
    </location>
</feature>
<gene>
    <name evidence="10" type="ORF">CAL20_13925</name>
</gene>
<evidence type="ECO:0000256" key="8">
    <source>
        <dbReference type="SAM" id="MobiDB-lite"/>
    </source>
</evidence>
<dbReference type="PANTHER" id="PTHR30462:SF3">
    <property type="entry name" value="INTERMEMBRANE TRANSPORT PROTEIN PQIA"/>
    <property type="match status" value="1"/>
</dbReference>
<dbReference type="InterPro" id="IPR051800">
    <property type="entry name" value="PqiA-PqiB_transport"/>
</dbReference>
<dbReference type="InterPro" id="IPR005219">
    <property type="entry name" value="PqiA-like_proteobact"/>
</dbReference>
<sequence length="464" mass="50392">MSLPTEPLIACEHCGNIFRRHELQRGETASCARCGTTLWKYSGISLSSWSALGVTALIVFVVANAYPVMSMSVQGMTRDASLLDAVIMTWDQGYVLTAAMTGMAGFAVPLASLILLLWVLFPLTMGRQPIGFRPIMRLYGALRPWGMVPVFLLGVLVAVVKLAGMASVSPQPGLFAFGILTILMTMLSRLSPHALWRYAEQEGVVPSYTPRRKAGEVLTGCHVCGQVQAVPAQAHEHEHSDGETPHCIRCHAVVHERKPASLRRTWALLLAAAAFYVPANVLPIMNISSVLFGDSGHTILGGVVELWQTGSWDIALIVFIASIVVPLTKMLALAALAASVDRCSPFNLRQRTRMYEMIEFIGQWSMLDVFVVILLAALAHFQGLMEISAGPAAASFGLVVVLTMLAAMSFDPRIAWDNEVQEESDNVTPQQGTQDERRHESLNADPQIERGSARPSAASLQDSA</sequence>
<name>A0A261U521_9BORD</name>
<feature type="compositionally biased region" description="Basic and acidic residues" evidence="8">
    <location>
        <begin position="434"/>
        <end position="452"/>
    </location>
</feature>
<feature type="transmembrane region" description="Helical" evidence="9">
    <location>
        <begin position="172"/>
        <end position="190"/>
    </location>
</feature>
<keyword evidence="4" id="KW-0997">Cell inner membrane</keyword>
<organism evidence="10 11">
    <name type="scientific">Bordetella genomosp. 4</name>
    <dbReference type="NCBI Taxonomy" id="463044"/>
    <lineage>
        <taxon>Bacteria</taxon>
        <taxon>Pseudomonadati</taxon>
        <taxon>Pseudomonadota</taxon>
        <taxon>Betaproteobacteria</taxon>
        <taxon>Burkholderiales</taxon>
        <taxon>Alcaligenaceae</taxon>
        <taxon>Bordetella</taxon>
    </lineage>
</organism>
<evidence type="ECO:0000313" key="11">
    <source>
        <dbReference type="Proteomes" id="UP000216885"/>
    </source>
</evidence>
<reference evidence="10 11" key="1">
    <citation type="submission" date="2017-05" db="EMBL/GenBank/DDBJ databases">
        <title>Complete and WGS of Bordetella genogroups.</title>
        <authorList>
            <person name="Spilker T."/>
            <person name="LiPuma J."/>
        </authorList>
    </citation>
    <scope>NUCLEOTIDE SEQUENCE [LARGE SCALE GENOMIC DNA]</scope>
    <source>
        <strain evidence="10 11">AU9919</strain>
    </source>
</reference>
<feature type="transmembrane region" description="Helical" evidence="9">
    <location>
        <begin position="361"/>
        <end position="381"/>
    </location>
</feature>
<evidence type="ECO:0000256" key="1">
    <source>
        <dbReference type="ARBA" id="ARBA00004429"/>
    </source>
</evidence>
<evidence type="ECO:0000256" key="3">
    <source>
        <dbReference type="ARBA" id="ARBA00022475"/>
    </source>
</evidence>
<keyword evidence="11" id="KW-1185">Reference proteome</keyword>
<evidence type="ECO:0000256" key="9">
    <source>
        <dbReference type="SAM" id="Phobius"/>
    </source>
</evidence>
<comment type="subcellular location">
    <subcellularLocation>
        <location evidence="1">Cell inner membrane</location>
        <topology evidence="1">Multi-pass membrane protein</topology>
    </subcellularLocation>
</comment>
<dbReference type="InterPro" id="IPR007498">
    <property type="entry name" value="PqiA-like"/>
</dbReference>
<keyword evidence="3" id="KW-1003">Cell membrane</keyword>
<dbReference type="NCBIfam" id="TIGR00155">
    <property type="entry name" value="pqiA_fam"/>
    <property type="match status" value="1"/>
</dbReference>
<proteinExistence type="inferred from homology"/>